<evidence type="ECO:0000313" key="1">
    <source>
        <dbReference type="EMBL" id="MDQ0450038.1"/>
    </source>
</evidence>
<sequence>MVRGYLARKVLKSFKSSSAKQRSFASDVYAEAKKLFDPIFYLEHNPDVANSKFDPFEHYIEYGWRENRNPNADFSTSFYLSTHPDVAASGQCPLLHYVRYGLAEQRVVAGAHYTEDRLRDIGQKAPTIIPSYLAAELRASFDESYYVRQISETIIGDPLQHYLDFGWRKGARPTQKFDAMDYLEFNPDVKTSGIHPFIHYVGAGKKEQRICLNDLKPIRNAILNATTAEKKSENWRKNGNIAAIGADALFHKLNRQMPSVRFGLVVSMSHDNYLESTGGIQIYLADEQAAFNFVGWCHLHISPVHPLPGFSSETDPQKFLIQVNLNGKSVGVTNIDSLAIAVRNIRPTYADGVKYIIHSLIGTNPEIASSFADTSGVGDVFFFVHDFSALCSNFTLLRNDGEFCNAPAINSNSCDTCVYREERRYYLARFENYFNTFKPTMVFPSQIASKFWNQHSPFSYRTENVVCEHASLIELGQNKNNFGSAEAKEQPLRLRIAFVGAPVRHKGWNEFERLVLDAKTLELADFYLFSRELPVYMPQCIRHVPVNVSGDDRSAMVTALKSESIDIVFMWSLCFETFSFVTLEAIAAGCFVLGRAASGNVGHFIKRYNSGRAFDTMDDLFEYISGAEIMTDIANHKAQKPNEFCIQPSDKVAKVVVG</sequence>
<reference evidence="1 2" key="1">
    <citation type="submission" date="2023-07" db="EMBL/GenBank/DDBJ databases">
        <title>Genomic Encyclopedia of Type Strains, Phase IV (KMG-IV): sequencing the most valuable type-strain genomes for metagenomic binning, comparative biology and taxonomic classification.</title>
        <authorList>
            <person name="Goeker M."/>
        </authorList>
    </citation>
    <scope>NUCLEOTIDE SEQUENCE [LARGE SCALE GENOMIC DNA]</scope>
    <source>
        <strain evidence="1 2">DSM 19013</strain>
    </source>
</reference>
<dbReference type="EMBL" id="JAUSVP010000026">
    <property type="protein sequence ID" value="MDQ0450038.1"/>
    <property type="molecule type" value="Genomic_DNA"/>
</dbReference>
<evidence type="ECO:0000313" key="2">
    <source>
        <dbReference type="Proteomes" id="UP001231124"/>
    </source>
</evidence>
<dbReference type="SUPFAM" id="SSF53756">
    <property type="entry name" value="UDP-Glycosyltransferase/glycogen phosphorylase"/>
    <property type="match status" value="1"/>
</dbReference>
<proteinExistence type="predicted"/>
<dbReference type="RefSeq" id="WP_238208013.1">
    <property type="nucleotide sequence ID" value="NZ_BPQE01000041.1"/>
</dbReference>
<gene>
    <name evidence="1" type="ORF">QO012_004563</name>
</gene>
<name>A0ABU0I5Z3_9HYPH</name>
<evidence type="ECO:0008006" key="3">
    <source>
        <dbReference type="Google" id="ProtNLM"/>
    </source>
</evidence>
<comment type="caution">
    <text evidence="1">The sequence shown here is derived from an EMBL/GenBank/DDBJ whole genome shotgun (WGS) entry which is preliminary data.</text>
</comment>
<keyword evidence="2" id="KW-1185">Reference proteome</keyword>
<dbReference type="Proteomes" id="UP001231124">
    <property type="component" value="Unassembled WGS sequence"/>
</dbReference>
<accession>A0ABU0I5Z3</accession>
<protein>
    <recommendedName>
        <fullName evidence="3">Glycosyl transferase family 1 domain-containing protein</fullName>
    </recommendedName>
</protein>
<organism evidence="1 2">
    <name type="scientific">Methylobacterium aerolatum</name>
    <dbReference type="NCBI Taxonomy" id="418708"/>
    <lineage>
        <taxon>Bacteria</taxon>
        <taxon>Pseudomonadati</taxon>
        <taxon>Pseudomonadota</taxon>
        <taxon>Alphaproteobacteria</taxon>
        <taxon>Hyphomicrobiales</taxon>
        <taxon>Methylobacteriaceae</taxon>
        <taxon>Methylobacterium</taxon>
    </lineage>
</organism>
<dbReference type="PROSITE" id="PS50096">
    <property type="entry name" value="IQ"/>
    <property type="match status" value="1"/>
</dbReference>